<dbReference type="GeneTree" id="ENSGT00390000009748"/>
<dbReference type="Pfam" id="PF21547">
    <property type="entry name" value="TTI1"/>
    <property type="match status" value="1"/>
</dbReference>
<dbReference type="PANTHER" id="PTHR18460">
    <property type="entry name" value="TEL2 INTERACTING PROTEIN 1 TTI1 FAMILY MEMBER"/>
    <property type="match status" value="1"/>
</dbReference>
<dbReference type="InterPro" id="IPR049362">
    <property type="entry name" value="TTI1_rpt"/>
</dbReference>
<dbReference type="InterPro" id="IPR052587">
    <property type="entry name" value="TELO2-interacting_protein_1"/>
</dbReference>
<dbReference type="GO" id="GO:0005737">
    <property type="term" value="C:cytoplasm"/>
    <property type="evidence" value="ECO:0007669"/>
    <property type="project" value="TreeGrafter"/>
</dbReference>
<dbReference type="Proteomes" id="UP000694388">
    <property type="component" value="Unplaced"/>
</dbReference>
<dbReference type="Ensembl" id="ENSEBUT00000021258.1">
    <property type="protein sequence ID" value="ENSEBUP00000020682.1"/>
    <property type="gene ID" value="ENSEBUG00000012790.1"/>
</dbReference>
<accession>A0A8C4WZ11</accession>
<reference evidence="1" key="1">
    <citation type="submission" date="2025-08" db="UniProtKB">
        <authorList>
            <consortium name="Ensembl"/>
        </authorList>
    </citation>
    <scope>IDENTIFICATION</scope>
</reference>
<protein>
    <submittedName>
        <fullName evidence="1">Uncharacterized protein</fullName>
    </submittedName>
</protein>
<sequence length="255" mass="27888">MVLVEVVVGAAGYGLSHVLWNRHETRISEEELKQLSKALVEEFTSPQHWQLDVDREMGHLKCDDHAWNGRRLNAIAAKPAKHLGSVGHFSQVLHTVAWRLRVQIEGLAALAGVLGPQFQPLLQPCLFPLIEKAGESSLAISHTARLALRAIARALGLPSPRHLVSDNVDYLLDAVSTGLRFGGTGVQGQAALRVLRATLQRSNRKSLPILRHAALDLLSALDVHHSTRAALYCSALHALAQALGNHTHLLHIILY</sequence>
<dbReference type="PANTHER" id="PTHR18460:SF3">
    <property type="entry name" value="TELO2-INTERACTING PROTEIN 1 HOMOLOG"/>
    <property type="match status" value="1"/>
</dbReference>
<dbReference type="AlphaFoldDB" id="A0A8C4WZ11"/>
<name>A0A8C4WZ11_EPTBU</name>
<evidence type="ECO:0000313" key="1">
    <source>
        <dbReference type="Ensembl" id="ENSEBUP00000020682.1"/>
    </source>
</evidence>
<dbReference type="Gene3D" id="1.25.10.10">
    <property type="entry name" value="Leucine-rich Repeat Variant"/>
    <property type="match status" value="1"/>
</dbReference>
<proteinExistence type="predicted"/>
<organism evidence="1 2">
    <name type="scientific">Eptatretus burgeri</name>
    <name type="common">Inshore hagfish</name>
    <dbReference type="NCBI Taxonomy" id="7764"/>
    <lineage>
        <taxon>Eukaryota</taxon>
        <taxon>Metazoa</taxon>
        <taxon>Chordata</taxon>
        <taxon>Craniata</taxon>
        <taxon>Vertebrata</taxon>
        <taxon>Cyclostomata</taxon>
        <taxon>Myxini</taxon>
        <taxon>Myxiniformes</taxon>
        <taxon>Myxinidae</taxon>
        <taxon>Eptatretinae</taxon>
        <taxon>Eptatretus</taxon>
    </lineage>
</organism>
<evidence type="ECO:0000313" key="2">
    <source>
        <dbReference type="Proteomes" id="UP000694388"/>
    </source>
</evidence>
<reference evidence="1" key="2">
    <citation type="submission" date="2025-09" db="UniProtKB">
        <authorList>
            <consortium name="Ensembl"/>
        </authorList>
    </citation>
    <scope>IDENTIFICATION</scope>
</reference>
<keyword evidence="2" id="KW-1185">Reference proteome</keyword>
<dbReference type="OMA" id="QSCENGI"/>
<dbReference type="InterPro" id="IPR011989">
    <property type="entry name" value="ARM-like"/>
</dbReference>